<evidence type="ECO:0000313" key="3">
    <source>
        <dbReference type="EMBL" id="EPE35739.1"/>
    </source>
</evidence>
<evidence type="ECO:0000259" key="2">
    <source>
        <dbReference type="Pfam" id="PF06985"/>
    </source>
</evidence>
<dbReference type="AlphaFoldDB" id="S3DF60"/>
<dbReference type="OMA" id="NITINWQ"/>
<reference evidence="3 4" key="1">
    <citation type="journal article" date="2013" name="BMC Genomics">
        <title>Genomics-driven discovery of the pneumocandin biosynthetic gene cluster in the fungus Glarea lozoyensis.</title>
        <authorList>
            <person name="Chen L."/>
            <person name="Yue Q."/>
            <person name="Zhang X."/>
            <person name="Xiang M."/>
            <person name="Wang C."/>
            <person name="Li S."/>
            <person name="Che Y."/>
            <person name="Ortiz-Lopez F.J."/>
            <person name="Bills G.F."/>
            <person name="Liu X."/>
            <person name="An Z."/>
        </authorList>
    </citation>
    <scope>NUCLEOTIDE SEQUENCE [LARGE SCALE GENOMIC DNA]</scope>
    <source>
        <strain evidence="4">ATCC 20868 / MF5171</strain>
    </source>
</reference>
<feature type="region of interest" description="Disordered" evidence="1">
    <location>
        <begin position="45"/>
        <end position="68"/>
    </location>
</feature>
<dbReference type="HOGENOM" id="CLU_002639_2_12_1"/>
<dbReference type="Pfam" id="PF06985">
    <property type="entry name" value="HET"/>
    <property type="match status" value="1"/>
</dbReference>
<dbReference type="RefSeq" id="XP_008076557.1">
    <property type="nucleotide sequence ID" value="XM_008078366.1"/>
</dbReference>
<keyword evidence="4" id="KW-1185">Reference proteome</keyword>
<dbReference type="PANTHER" id="PTHR33112:SF15">
    <property type="entry name" value="HETEROKARYON INCOMPATIBILITY DOMAIN-CONTAINING PROTEIN"/>
    <property type="match status" value="1"/>
</dbReference>
<protein>
    <recommendedName>
        <fullName evidence="2">Heterokaryon incompatibility domain-containing protein</fullName>
    </recommendedName>
</protein>
<evidence type="ECO:0000313" key="4">
    <source>
        <dbReference type="Proteomes" id="UP000016922"/>
    </source>
</evidence>
<dbReference type="Proteomes" id="UP000016922">
    <property type="component" value="Unassembled WGS sequence"/>
</dbReference>
<dbReference type="KEGG" id="glz:GLAREA_05076"/>
<dbReference type="PANTHER" id="PTHR33112">
    <property type="entry name" value="DOMAIN PROTEIN, PUTATIVE-RELATED"/>
    <property type="match status" value="1"/>
</dbReference>
<dbReference type="GeneID" id="19464131"/>
<proteinExistence type="predicted"/>
<dbReference type="EMBL" id="KE145353">
    <property type="protein sequence ID" value="EPE35739.1"/>
    <property type="molecule type" value="Genomic_DNA"/>
</dbReference>
<sequence>MTDAKDSQSSFPNISGYKNQEAAISKLCLDCKALLQRIKDIDNGEQKAPKRRIGRGQVGNSHVPDWVPGTDQKYEDLAPFQNMAEDNSMPHKSDRVELRLSSEEGCVMCAWLLQSLRSRQRRTNQTLLEYWFKRPATAEEQYLFSAVGNRCHGHYFITVRCPAPLPPPLSEVPFGPHDAHIYNTAGERPSAARPRPYGQLRGDELATLIVDVIPDSSGAKDLLSATMSLKQVTPSASTWNLFTTWLQDCNENHLECKRGTLNVRKECLPTRLLDLQENDIVRLVNVENLEWEDNIAVPKYAALSHCWGTIHEPQLNDQTVKAFIEGLRIDDLPKSYRDAVSLSKRIGIPYLWIDSICIKQDSKDDWNRESVKMGSIYMNCYVCIAATAGQDNNSSLLEERTVEFPQPLVYGNLVVQADVDVKETGFAMDGSGQCIRIHTLSEFAIDRAPLNQRSWVLQERTLAPRILHCTSDEFIWECCVGMRSESHTVLTAGGSVVKDVLRELYHAPSFLRDISTLHLHTDSRRRFLERWSELINLFSGAEISFTEDRLPACSAVAQQMQPILGNYIAGLWERYLPSQLLWYHPLSCRVGRGQKHRMRQSSYPSWSWASLDCRVCLPYYYKGYNDNFASAINNIEVNLCGEDNTGPVDGGKIDLIGHLSPIYQSAAFGYLLSREALPDNPNITINWQFDDRDVYQADGNSEMKHKAMQPANEEEKRIMRFGSMQHAQLRRTKILAIHNPELTRLCCLPILSHSGRLRNPGVGDGSTVRGLVLEYVEDSKAHYRRIGHFMCDFEHFEDFTRCKVDGAAPMTEEWPARRRYSEEGGFEFSIV</sequence>
<dbReference type="STRING" id="1116229.S3DF60"/>
<dbReference type="InterPro" id="IPR010730">
    <property type="entry name" value="HET"/>
</dbReference>
<dbReference type="OrthoDB" id="5125733at2759"/>
<accession>S3DF60</accession>
<name>S3DF60_GLAL2</name>
<organism evidence="3 4">
    <name type="scientific">Glarea lozoyensis (strain ATCC 20868 / MF5171)</name>
    <dbReference type="NCBI Taxonomy" id="1116229"/>
    <lineage>
        <taxon>Eukaryota</taxon>
        <taxon>Fungi</taxon>
        <taxon>Dikarya</taxon>
        <taxon>Ascomycota</taxon>
        <taxon>Pezizomycotina</taxon>
        <taxon>Leotiomycetes</taxon>
        <taxon>Helotiales</taxon>
        <taxon>Helotiaceae</taxon>
        <taxon>Glarea</taxon>
    </lineage>
</organism>
<gene>
    <name evidence="3" type="ORF">GLAREA_05076</name>
</gene>
<feature type="domain" description="Heterokaryon incompatibility" evidence="2">
    <location>
        <begin position="300"/>
        <end position="459"/>
    </location>
</feature>
<evidence type="ECO:0000256" key="1">
    <source>
        <dbReference type="SAM" id="MobiDB-lite"/>
    </source>
</evidence>